<sequence>MNEFAGDVLDKKGIAHIGNEIKSLSSAVPVIYNPEIYQRTKGFSPGAVFIFEVEVTFENGKLKVTEKNIVSSWNMSGFRRDYNPYVILVKSENLLRENAKSFVFRNYKDVFPLESTYIFHEHDDDLEIFKLSAFYNISFSCDQIQSMMEEEQSSKLRGIIDSKFSAFFSRQYIALVCFGVSLIKGEFDDGSVEDDTYFCSSEEYIKNPRQNLVIQTIQQICKSFGFEIYRQMLLGHFHRKHSVALCDEISKSSMPCDVYGKILFEATTYHLPDLLFSACANYASSENVNQGPWRKKVAKKLHKGIKKKRENIVRRFIDIFMETQAQLKDVLTKLEFIKKKCQPTSQTKYIYEDFPTVSQSLDNLLGWKMKTGTQMSYLKNLISSIQYEDIMEKIHIFASGDKENIMKFEPVHVCQLDIAFRKGKHIVIEKWSKCGKKET</sequence>
<reference evidence="2" key="1">
    <citation type="submission" date="2025-08" db="UniProtKB">
        <authorList>
            <consortium name="RefSeq"/>
        </authorList>
    </citation>
    <scope>IDENTIFICATION</scope>
    <source>
        <tissue evidence="2">Whole sample</tissue>
    </source>
</reference>
<name>A0A8B8BZT2_CRAVI</name>
<dbReference type="GeneID" id="111114358"/>
<evidence type="ECO:0000313" key="1">
    <source>
        <dbReference type="Proteomes" id="UP000694844"/>
    </source>
</evidence>
<proteinExistence type="predicted"/>
<keyword evidence="1" id="KW-1185">Reference proteome</keyword>
<evidence type="ECO:0000313" key="2">
    <source>
        <dbReference type="RefSeq" id="XP_022308359.1"/>
    </source>
</evidence>
<gene>
    <name evidence="2" type="primary">LOC111114358</name>
</gene>
<accession>A0A8B8BZT2</accession>
<protein>
    <submittedName>
        <fullName evidence="2">Uncharacterized protein LOC111114358</fullName>
    </submittedName>
</protein>
<dbReference type="AlphaFoldDB" id="A0A8B8BZT2"/>
<organism evidence="1 2">
    <name type="scientific">Crassostrea virginica</name>
    <name type="common">Eastern oyster</name>
    <dbReference type="NCBI Taxonomy" id="6565"/>
    <lineage>
        <taxon>Eukaryota</taxon>
        <taxon>Metazoa</taxon>
        <taxon>Spiralia</taxon>
        <taxon>Lophotrochozoa</taxon>
        <taxon>Mollusca</taxon>
        <taxon>Bivalvia</taxon>
        <taxon>Autobranchia</taxon>
        <taxon>Pteriomorphia</taxon>
        <taxon>Ostreida</taxon>
        <taxon>Ostreoidea</taxon>
        <taxon>Ostreidae</taxon>
        <taxon>Crassostrea</taxon>
    </lineage>
</organism>
<dbReference type="RefSeq" id="XP_022308359.1">
    <property type="nucleotide sequence ID" value="XM_022452651.1"/>
</dbReference>
<dbReference type="KEGG" id="cvn:111114358"/>
<dbReference type="Proteomes" id="UP000694844">
    <property type="component" value="Chromosome 9"/>
</dbReference>